<organism evidence="2 3">
    <name type="scientific">Pisum sativum</name>
    <name type="common">Garden pea</name>
    <name type="synonym">Lathyrus oleraceus</name>
    <dbReference type="NCBI Taxonomy" id="3888"/>
    <lineage>
        <taxon>Eukaryota</taxon>
        <taxon>Viridiplantae</taxon>
        <taxon>Streptophyta</taxon>
        <taxon>Embryophyta</taxon>
        <taxon>Tracheophyta</taxon>
        <taxon>Spermatophyta</taxon>
        <taxon>Magnoliopsida</taxon>
        <taxon>eudicotyledons</taxon>
        <taxon>Gunneridae</taxon>
        <taxon>Pentapetalae</taxon>
        <taxon>rosids</taxon>
        <taxon>fabids</taxon>
        <taxon>Fabales</taxon>
        <taxon>Fabaceae</taxon>
        <taxon>Papilionoideae</taxon>
        <taxon>50 kb inversion clade</taxon>
        <taxon>NPAAA clade</taxon>
        <taxon>Hologalegina</taxon>
        <taxon>IRL clade</taxon>
        <taxon>Fabeae</taxon>
        <taxon>Lathyrus</taxon>
    </lineage>
</organism>
<dbReference type="AlphaFoldDB" id="A0A9D4X5V9"/>
<dbReference type="PANTHER" id="PTHR33067:SF9">
    <property type="entry name" value="RNA-DIRECTED DNA POLYMERASE"/>
    <property type="match status" value="1"/>
</dbReference>
<dbReference type="CDD" id="cd00303">
    <property type="entry name" value="retropepsin_like"/>
    <property type="match status" value="1"/>
</dbReference>
<proteinExistence type="predicted"/>
<feature type="region of interest" description="Disordered" evidence="1">
    <location>
        <begin position="139"/>
        <end position="162"/>
    </location>
</feature>
<dbReference type="Gramene" id="Psat05G0741000-T1">
    <property type="protein sequence ID" value="KAI5412771.1"/>
    <property type="gene ID" value="KIW84_057410"/>
</dbReference>
<dbReference type="InterPro" id="IPR021109">
    <property type="entry name" value="Peptidase_aspartic_dom_sf"/>
</dbReference>
<gene>
    <name evidence="2" type="ORF">KIW84_057410</name>
</gene>
<sequence length="355" mass="39955">MANQRDYQPRQQQQQQPYQPHPQNQQQQFQGNQGFQPRSNYYHNQGYGGGSSSRQNPPQNPYQPQPQQPPVVTSKLEETLTQFMQMSMANQKSNDAAIKNLETQVGQLAKQLAEQQTGPSFSANTQTNPNAHCEAIMTRSGRDLGSENEKRVESEQREKEKEIEEGILEENVDGEVGEWSEGEEVEKNKNNGEVEKEKVANQHSVCRSLGTNAQVCQKDILTKKRRYTEPETIVLDASCSAIIQRTLPKKEVDPERVTLPIKIGDVYVGKGLIDLGSSINLIPLSIIKRLGNIEIKSIRMTLQLADKSTTHPHGVAQDVLVKVDKFFFPVDFIVIDMEEDDDAPLILGRPFMKTA</sequence>
<evidence type="ECO:0000256" key="1">
    <source>
        <dbReference type="SAM" id="MobiDB-lite"/>
    </source>
</evidence>
<dbReference type="Proteomes" id="UP001058974">
    <property type="component" value="Chromosome 5"/>
</dbReference>
<feature type="compositionally biased region" description="Pro residues" evidence="1">
    <location>
        <begin position="58"/>
        <end position="69"/>
    </location>
</feature>
<feature type="compositionally biased region" description="Low complexity" evidence="1">
    <location>
        <begin position="1"/>
        <end position="37"/>
    </location>
</feature>
<evidence type="ECO:0000313" key="3">
    <source>
        <dbReference type="Proteomes" id="UP001058974"/>
    </source>
</evidence>
<reference evidence="2 3" key="1">
    <citation type="journal article" date="2022" name="Nat. Genet.">
        <title>Improved pea reference genome and pan-genome highlight genomic features and evolutionary characteristics.</title>
        <authorList>
            <person name="Yang T."/>
            <person name="Liu R."/>
            <person name="Luo Y."/>
            <person name="Hu S."/>
            <person name="Wang D."/>
            <person name="Wang C."/>
            <person name="Pandey M.K."/>
            <person name="Ge S."/>
            <person name="Xu Q."/>
            <person name="Li N."/>
            <person name="Li G."/>
            <person name="Huang Y."/>
            <person name="Saxena R.K."/>
            <person name="Ji Y."/>
            <person name="Li M."/>
            <person name="Yan X."/>
            <person name="He Y."/>
            <person name="Liu Y."/>
            <person name="Wang X."/>
            <person name="Xiang C."/>
            <person name="Varshney R.K."/>
            <person name="Ding H."/>
            <person name="Gao S."/>
            <person name="Zong X."/>
        </authorList>
    </citation>
    <scope>NUCLEOTIDE SEQUENCE [LARGE SCALE GENOMIC DNA]</scope>
    <source>
        <strain evidence="2 3">cv. Zhongwan 6</strain>
    </source>
</reference>
<dbReference type="Gene3D" id="2.40.70.10">
    <property type="entry name" value="Acid Proteases"/>
    <property type="match status" value="1"/>
</dbReference>
<accession>A0A9D4X5V9</accession>
<protein>
    <submittedName>
        <fullName evidence="2">Uncharacterized protein</fullName>
    </submittedName>
</protein>
<dbReference type="EMBL" id="JAMSHJ010000005">
    <property type="protein sequence ID" value="KAI5412771.1"/>
    <property type="molecule type" value="Genomic_DNA"/>
</dbReference>
<evidence type="ECO:0000313" key="2">
    <source>
        <dbReference type="EMBL" id="KAI5412771.1"/>
    </source>
</evidence>
<feature type="region of interest" description="Disordered" evidence="1">
    <location>
        <begin position="1"/>
        <end position="75"/>
    </location>
</feature>
<comment type="caution">
    <text evidence="2">The sequence shown here is derived from an EMBL/GenBank/DDBJ whole genome shotgun (WGS) entry which is preliminary data.</text>
</comment>
<name>A0A9D4X5V9_PEA</name>
<feature type="compositionally biased region" description="Basic and acidic residues" evidence="1">
    <location>
        <begin position="140"/>
        <end position="162"/>
    </location>
</feature>
<dbReference type="Pfam" id="PF13650">
    <property type="entry name" value="Asp_protease_2"/>
    <property type="match status" value="1"/>
</dbReference>
<keyword evidence="3" id="KW-1185">Reference proteome</keyword>
<dbReference type="PANTHER" id="PTHR33067">
    <property type="entry name" value="RNA-DIRECTED DNA POLYMERASE-RELATED"/>
    <property type="match status" value="1"/>
</dbReference>